<gene>
    <name evidence="1" type="ORF">Y1Q_0006580</name>
</gene>
<reference evidence="1 2" key="1">
    <citation type="journal article" date="2012" name="Genome Biol.">
        <title>Sequencing three crocodilian genomes to illuminate the evolution of archosaurs and amniotes.</title>
        <authorList>
            <person name="St John J.A."/>
            <person name="Braun E.L."/>
            <person name="Isberg S.R."/>
            <person name="Miles L.G."/>
            <person name="Chong A.Y."/>
            <person name="Gongora J."/>
            <person name="Dalzell P."/>
            <person name="Moran C."/>
            <person name="Bed'hom B."/>
            <person name="Abzhanov A."/>
            <person name="Burgess S.C."/>
            <person name="Cooksey A.M."/>
            <person name="Castoe T.A."/>
            <person name="Crawford N.G."/>
            <person name="Densmore L.D."/>
            <person name="Drew J.C."/>
            <person name="Edwards S.V."/>
            <person name="Faircloth B.C."/>
            <person name="Fujita M.K."/>
            <person name="Greenwold M.J."/>
            <person name="Hoffmann F.G."/>
            <person name="Howard J.M."/>
            <person name="Iguchi T."/>
            <person name="Janes D.E."/>
            <person name="Khan S.Y."/>
            <person name="Kohno S."/>
            <person name="de Koning A.J."/>
            <person name="Lance S.L."/>
            <person name="McCarthy F.M."/>
            <person name="McCormack J.E."/>
            <person name="Merchant M.E."/>
            <person name="Peterson D.G."/>
            <person name="Pollock D.D."/>
            <person name="Pourmand N."/>
            <person name="Raney B.J."/>
            <person name="Roessler K.A."/>
            <person name="Sanford J.R."/>
            <person name="Sawyer R.H."/>
            <person name="Schmidt C.J."/>
            <person name="Triplett E.W."/>
            <person name="Tuberville T.D."/>
            <person name="Venegas-Anaya M."/>
            <person name="Howard J.T."/>
            <person name="Jarvis E.D."/>
            <person name="Guillette L.J.Jr."/>
            <person name="Glenn T.C."/>
            <person name="Green R.E."/>
            <person name="Ray D.A."/>
        </authorList>
    </citation>
    <scope>NUCLEOTIDE SEQUENCE [LARGE SCALE GENOMIC DNA]</scope>
    <source>
        <strain evidence="1">KSC_2009_1</strain>
    </source>
</reference>
<proteinExistence type="predicted"/>
<evidence type="ECO:0000313" key="2">
    <source>
        <dbReference type="Proteomes" id="UP000050525"/>
    </source>
</evidence>
<evidence type="ECO:0000313" key="1">
    <source>
        <dbReference type="EMBL" id="KYO40047.1"/>
    </source>
</evidence>
<dbReference type="EMBL" id="AKHW03002098">
    <property type="protein sequence ID" value="KYO40047.1"/>
    <property type="molecule type" value="Genomic_DNA"/>
</dbReference>
<keyword evidence="2" id="KW-1185">Reference proteome</keyword>
<comment type="caution">
    <text evidence="1">The sequence shown here is derived from an EMBL/GenBank/DDBJ whole genome shotgun (WGS) entry which is preliminary data.</text>
</comment>
<accession>A0A151NT52</accession>
<protein>
    <submittedName>
        <fullName evidence="1">Uncharacterized protein</fullName>
    </submittedName>
</protein>
<sequence length="80" mass="8928">MEREERLQEFLSLSVADEIYGVESCQRASFSPLLFFSCSAPWFNILSLTPASDFSMADEAWLRLEPLSCAPGLARGHVAE</sequence>
<name>A0A151NT52_ALLMI</name>
<organism evidence="1 2">
    <name type="scientific">Alligator mississippiensis</name>
    <name type="common">American alligator</name>
    <dbReference type="NCBI Taxonomy" id="8496"/>
    <lineage>
        <taxon>Eukaryota</taxon>
        <taxon>Metazoa</taxon>
        <taxon>Chordata</taxon>
        <taxon>Craniata</taxon>
        <taxon>Vertebrata</taxon>
        <taxon>Euteleostomi</taxon>
        <taxon>Archelosauria</taxon>
        <taxon>Archosauria</taxon>
        <taxon>Crocodylia</taxon>
        <taxon>Alligatoridae</taxon>
        <taxon>Alligatorinae</taxon>
        <taxon>Alligator</taxon>
    </lineage>
</organism>
<dbReference type="AlphaFoldDB" id="A0A151NT52"/>
<dbReference type="Proteomes" id="UP000050525">
    <property type="component" value="Unassembled WGS sequence"/>
</dbReference>